<dbReference type="Gene3D" id="2.30.110.10">
    <property type="entry name" value="Electron Transport, Fmn-binding Protein, Chain A"/>
    <property type="match status" value="1"/>
</dbReference>
<dbReference type="Pfam" id="PF01243">
    <property type="entry name" value="PNPOx_N"/>
    <property type="match status" value="1"/>
</dbReference>
<dbReference type="InterPro" id="IPR011576">
    <property type="entry name" value="Pyridox_Oxase_N"/>
</dbReference>
<dbReference type="RefSeq" id="WP_096353116.1">
    <property type="nucleotide sequence ID" value="NZ_AP014946.1"/>
</dbReference>
<dbReference type="PANTHER" id="PTHR42815:SF2">
    <property type="entry name" value="FAD-BINDING, PUTATIVE (AFU_ORTHOLOGUE AFUA_6G07600)-RELATED"/>
    <property type="match status" value="1"/>
</dbReference>
<keyword evidence="3" id="KW-1185">Reference proteome</keyword>
<protein>
    <submittedName>
        <fullName evidence="2">Pyridoxamine 5'-phosphate oxidase</fullName>
    </submittedName>
</protein>
<dbReference type="Proteomes" id="UP000236884">
    <property type="component" value="Chromosome"/>
</dbReference>
<reference evidence="2 3" key="1">
    <citation type="submission" date="2015-08" db="EMBL/GenBank/DDBJ databases">
        <title>Investigation of the bacterial diversity of lava forest soil.</title>
        <authorList>
            <person name="Lee J.S."/>
        </authorList>
    </citation>
    <scope>NUCLEOTIDE SEQUENCE [LARGE SCALE GENOMIC DNA]</scope>
    <source>
        <strain evidence="2 3">GJW-30</strain>
    </source>
</reference>
<dbReference type="EMBL" id="AP014946">
    <property type="protein sequence ID" value="BAT58740.1"/>
    <property type="molecule type" value="Genomic_DNA"/>
</dbReference>
<dbReference type="AlphaFoldDB" id="A0A0S3PS59"/>
<organism evidence="2 3">
    <name type="scientific">Variibacter gotjawalensis</name>
    <dbReference type="NCBI Taxonomy" id="1333996"/>
    <lineage>
        <taxon>Bacteria</taxon>
        <taxon>Pseudomonadati</taxon>
        <taxon>Pseudomonadota</taxon>
        <taxon>Alphaproteobacteria</taxon>
        <taxon>Hyphomicrobiales</taxon>
        <taxon>Nitrobacteraceae</taxon>
        <taxon>Variibacter</taxon>
    </lineage>
</organism>
<dbReference type="KEGG" id="vgo:GJW-30_1_01267"/>
<accession>A0A0S3PS59</accession>
<proteinExistence type="predicted"/>
<feature type="domain" description="Pyridoxamine 5'-phosphate oxidase N-terminal" evidence="1">
    <location>
        <begin position="38"/>
        <end position="156"/>
    </location>
</feature>
<dbReference type="OrthoDB" id="9790331at2"/>
<name>A0A0S3PS59_9BRAD</name>
<evidence type="ECO:0000313" key="2">
    <source>
        <dbReference type="EMBL" id="BAT58740.1"/>
    </source>
</evidence>
<evidence type="ECO:0000313" key="3">
    <source>
        <dbReference type="Proteomes" id="UP000236884"/>
    </source>
</evidence>
<dbReference type="InterPro" id="IPR012349">
    <property type="entry name" value="Split_barrel_FMN-bd"/>
</dbReference>
<gene>
    <name evidence="2" type="ORF">GJW-30_1_01267</name>
</gene>
<sequence length="210" mass="23258">MNKNVINPHHITSLEALEERYGHPSGAAVAKEIDYISEHYGAMIKASPFCSVATVSDEGLDCSPRGDAPGFVEVADQKTLLLPDRRGNNRIDNLRNIIRDPRISLLFLIPGVGETLRVNGRAAISVEPALLERFVVNGQQPRSVIVVTVDRVYFQCSKAIVRSKLWDPATQIQRSALPSTGTMVEALSKGEIKGVEYDKLYPERIKQTLY</sequence>
<dbReference type="NCBIfam" id="TIGR04025">
    <property type="entry name" value="PPOX_FMN_DR2398"/>
    <property type="match status" value="1"/>
</dbReference>
<evidence type="ECO:0000259" key="1">
    <source>
        <dbReference type="Pfam" id="PF01243"/>
    </source>
</evidence>
<dbReference type="PANTHER" id="PTHR42815">
    <property type="entry name" value="FAD-BINDING, PUTATIVE (AFU_ORTHOLOGUE AFUA_6G07600)-RELATED"/>
    <property type="match status" value="1"/>
</dbReference>
<dbReference type="SUPFAM" id="SSF50475">
    <property type="entry name" value="FMN-binding split barrel"/>
    <property type="match status" value="1"/>
</dbReference>
<dbReference type="InterPro" id="IPR024029">
    <property type="entry name" value="Pyridox_Oxase_FMN-dep"/>
</dbReference>